<dbReference type="PROSITE" id="PS00018">
    <property type="entry name" value="EF_HAND_1"/>
    <property type="match status" value="2"/>
</dbReference>
<accession>A0AAV1S6M7</accession>
<dbReference type="FunFam" id="1.10.238.10:FF:000001">
    <property type="entry name" value="Calmodulin 1"/>
    <property type="match status" value="1"/>
</dbReference>
<dbReference type="Gene3D" id="1.10.238.10">
    <property type="entry name" value="EF-hand"/>
    <property type="match status" value="1"/>
</dbReference>
<evidence type="ECO:0000256" key="3">
    <source>
        <dbReference type="SAM" id="Coils"/>
    </source>
</evidence>
<dbReference type="PANTHER" id="PTHR23048">
    <property type="entry name" value="MYOSIN LIGHT CHAIN 1, 3"/>
    <property type="match status" value="1"/>
</dbReference>
<dbReference type="PROSITE" id="PS50222">
    <property type="entry name" value="EF_HAND_2"/>
    <property type="match status" value="2"/>
</dbReference>
<name>A0AAV1S6M7_9ROSI</name>
<dbReference type="AlphaFoldDB" id="A0AAV1S6M7"/>
<evidence type="ECO:0000259" key="5">
    <source>
        <dbReference type="PROSITE" id="PS50222"/>
    </source>
</evidence>
<dbReference type="InterPro" id="IPR018247">
    <property type="entry name" value="EF_Hand_1_Ca_BS"/>
</dbReference>
<dbReference type="SUPFAM" id="SSF47473">
    <property type="entry name" value="EF-hand"/>
    <property type="match status" value="1"/>
</dbReference>
<dbReference type="Proteomes" id="UP001314170">
    <property type="component" value="Unassembled WGS sequence"/>
</dbReference>
<dbReference type="SMART" id="SM00054">
    <property type="entry name" value="EFh"/>
    <property type="match status" value="2"/>
</dbReference>
<feature type="coiled-coil region" evidence="3">
    <location>
        <begin position="130"/>
        <end position="161"/>
    </location>
</feature>
<dbReference type="PANTHER" id="PTHR23048:SF0">
    <property type="entry name" value="CALMODULIN LIKE 3"/>
    <property type="match status" value="1"/>
</dbReference>
<feature type="domain" description="EF-hand" evidence="5">
    <location>
        <begin position="95"/>
        <end position="130"/>
    </location>
</feature>
<keyword evidence="2" id="KW-0106">Calcium</keyword>
<dbReference type="Pfam" id="PF13833">
    <property type="entry name" value="EF-hand_8"/>
    <property type="match status" value="1"/>
</dbReference>
<evidence type="ECO:0000313" key="7">
    <source>
        <dbReference type="Proteomes" id="UP001314170"/>
    </source>
</evidence>
<dbReference type="InterPro" id="IPR011992">
    <property type="entry name" value="EF-hand-dom_pair"/>
</dbReference>
<dbReference type="InterPro" id="IPR002048">
    <property type="entry name" value="EF_hand_dom"/>
</dbReference>
<evidence type="ECO:0000256" key="2">
    <source>
        <dbReference type="ARBA" id="ARBA00022837"/>
    </source>
</evidence>
<proteinExistence type="predicted"/>
<organism evidence="6 7">
    <name type="scientific">Dovyalis caffra</name>
    <dbReference type="NCBI Taxonomy" id="77055"/>
    <lineage>
        <taxon>Eukaryota</taxon>
        <taxon>Viridiplantae</taxon>
        <taxon>Streptophyta</taxon>
        <taxon>Embryophyta</taxon>
        <taxon>Tracheophyta</taxon>
        <taxon>Spermatophyta</taxon>
        <taxon>Magnoliopsida</taxon>
        <taxon>eudicotyledons</taxon>
        <taxon>Gunneridae</taxon>
        <taxon>Pentapetalae</taxon>
        <taxon>rosids</taxon>
        <taxon>fabids</taxon>
        <taxon>Malpighiales</taxon>
        <taxon>Salicaceae</taxon>
        <taxon>Flacourtieae</taxon>
        <taxon>Dovyalis</taxon>
    </lineage>
</organism>
<evidence type="ECO:0000256" key="4">
    <source>
        <dbReference type="SAM" id="MobiDB-lite"/>
    </source>
</evidence>
<gene>
    <name evidence="6" type="ORF">DCAF_LOCUS19190</name>
</gene>
<dbReference type="Pfam" id="PF13499">
    <property type="entry name" value="EF-hand_7"/>
    <property type="match status" value="1"/>
</dbReference>
<protein>
    <recommendedName>
        <fullName evidence="5">EF-hand domain-containing protein</fullName>
    </recommendedName>
</protein>
<feature type="compositionally biased region" description="Polar residues" evidence="4">
    <location>
        <begin position="1"/>
        <end position="17"/>
    </location>
</feature>
<dbReference type="InterPro" id="IPR050230">
    <property type="entry name" value="CALM/Myosin/TropC-like"/>
</dbReference>
<feature type="domain" description="EF-hand" evidence="5">
    <location>
        <begin position="59"/>
        <end position="94"/>
    </location>
</feature>
<keyword evidence="7" id="KW-1185">Reference proteome</keyword>
<dbReference type="EMBL" id="CAWUPB010001173">
    <property type="protein sequence ID" value="CAK7346513.1"/>
    <property type="molecule type" value="Genomic_DNA"/>
</dbReference>
<feature type="region of interest" description="Disordered" evidence="4">
    <location>
        <begin position="1"/>
        <end position="26"/>
    </location>
</feature>
<dbReference type="CDD" id="cd00051">
    <property type="entry name" value="EFh"/>
    <property type="match status" value="1"/>
</dbReference>
<sequence length="161" mass="18201">MPSRPTPGQSSLATSPLRSHKFGSRRTSRVFSRVSSSICQIKGFAGGFLKLPTRTTSSPKDRHVQDMVCEADQDGNGTLDFEEFLNDMGKKQKKNVTDELKQAFKVFDMNQDGYISVNELRQGMMIYLGQRLTKEEAEQMIREAEQMIREADLDGDDLDDN</sequence>
<keyword evidence="1" id="KW-0677">Repeat</keyword>
<comment type="caution">
    <text evidence="6">The sequence shown here is derived from an EMBL/GenBank/DDBJ whole genome shotgun (WGS) entry which is preliminary data.</text>
</comment>
<dbReference type="GO" id="GO:0005509">
    <property type="term" value="F:calcium ion binding"/>
    <property type="evidence" value="ECO:0007669"/>
    <property type="project" value="InterPro"/>
</dbReference>
<dbReference type="GO" id="GO:0016460">
    <property type="term" value="C:myosin II complex"/>
    <property type="evidence" value="ECO:0007669"/>
    <property type="project" value="TreeGrafter"/>
</dbReference>
<reference evidence="6 7" key="1">
    <citation type="submission" date="2024-01" db="EMBL/GenBank/DDBJ databases">
        <authorList>
            <person name="Waweru B."/>
        </authorList>
    </citation>
    <scope>NUCLEOTIDE SEQUENCE [LARGE SCALE GENOMIC DNA]</scope>
</reference>
<keyword evidence="3" id="KW-0175">Coiled coil</keyword>
<evidence type="ECO:0000313" key="6">
    <source>
        <dbReference type="EMBL" id="CAK7346513.1"/>
    </source>
</evidence>
<evidence type="ECO:0000256" key="1">
    <source>
        <dbReference type="ARBA" id="ARBA00022737"/>
    </source>
</evidence>